<dbReference type="OrthoDB" id="2237383at2"/>
<dbReference type="SUPFAM" id="SSF142887">
    <property type="entry name" value="PhtA domain-like"/>
    <property type="match status" value="4"/>
</dbReference>
<feature type="region of interest" description="Disordered" evidence="1">
    <location>
        <begin position="1019"/>
        <end position="1092"/>
    </location>
</feature>
<dbReference type="Pfam" id="PF04270">
    <property type="entry name" value="Strep_his_triad"/>
    <property type="match status" value="7"/>
</dbReference>
<name>A0A2N6SGL2_9BACL</name>
<dbReference type="EMBL" id="PNGT01000001">
    <property type="protein sequence ID" value="PMC53084.1"/>
    <property type="molecule type" value="Genomic_DNA"/>
</dbReference>
<evidence type="ECO:0000313" key="3">
    <source>
        <dbReference type="Proteomes" id="UP000235670"/>
    </source>
</evidence>
<comment type="caution">
    <text evidence="2">The sequence shown here is derived from an EMBL/GenBank/DDBJ whole genome shotgun (WGS) entry which is preliminary data.</text>
</comment>
<dbReference type="STRING" id="84135.GCA_001052115_00643"/>
<feature type="compositionally biased region" description="Basic and acidic residues" evidence="1">
    <location>
        <begin position="1024"/>
        <end position="1039"/>
    </location>
</feature>
<reference evidence="2 3" key="1">
    <citation type="submission" date="2017-09" db="EMBL/GenBank/DDBJ databases">
        <title>Bacterial strain isolated from the female urinary microbiota.</title>
        <authorList>
            <person name="Thomas-White K."/>
            <person name="Kumar N."/>
            <person name="Forster S."/>
            <person name="Putonti C."/>
            <person name="Lawley T."/>
            <person name="Wolfe A.J."/>
        </authorList>
    </citation>
    <scope>NUCLEOTIDE SEQUENCE [LARGE SCALE GENOMIC DNA]</scope>
    <source>
        <strain evidence="2 3">UMB0186</strain>
    </source>
</reference>
<feature type="compositionally biased region" description="Low complexity" evidence="1">
    <location>
        <begin position="955"/>
        <end position="964"/>
    </location>
</feature>
<dbReference type="RefSeq" id="WP_102189258.1">
    <property type="nucleotide sequence ID" value="NZ_PNGT01000001.1"/>
</dbReference>
<gene>
    <name evidence="2" type="ORF">CJ218_00635</name>
</gene>
<proteinExistence type="predicted"/>
<feature type="compositionally biased region" description="Basic and acidic residues" evidence="1">
    <location>
        <begin position="942"/>
        <end position="954"/>
    </location>
</feature>
<dbReference type="Gene3D" id="3.10.50.90">
    <property type="match status" value="4"/>
</dbReference>
<evidence type="ECO:0000313" key="2">
    <source>
        <dbReference type="EMBL" id="PMC53084.1"/>
    </source>
</evidence>
<accession>A0A2N6SGL2</accession>
<sequence length="1092" mass="122160">MDKKKKNLLVIPSTLLVLSAVCYGGYEYSKKDNNSSNSLVQNVKEVKKIAYAEKESTIVVTAITEDGYATLHGDHSHFEKGLVPYNAKFIDSLVYKNDNYTLKDEDIQYEVAQGYIIKIDGKFYYYPKKGVTQSNIVDEKTAKEITAHAHHHAHSSSSNSNSSSSHEDNYTFNPSDIVSETADGYVVRHGDHYHYIKKSSLSSSQLSQVKQSGVNYSLSHSTAGISSPTSDGYIFRGAQDIIGSNSFGFIVQHGSHQHIIPYSQLRGTKWEYLLNNHSTSHATTQTSPNNNDNYKFDPKDIVSEDKYGYTVRHNDHYHYIPKPNNGSITTPLPSTPKPAVPTVDNNSDKNNNSIKPSILSFAGIQFKTSDGFILSDDSKTTPTSTGLLASHDGHEHFIFYKQLVNSKWEKLIPEKYLDKAKEEYNSLEKEVNEKINYLSEKNKIDKTKFKYVATSNGDALSYEGNTTLLKDINNTNNNKVEDNPTYSAEVTKKINHLAKILNIDPSLIKLVETENGQALSYPHGDHSHTVLLNAIHVDETEVELTDEIKKQIDYIADVYGVPKEAIKVTKDFFVFNEPAHAYDPTHIHPYIIPRSKLEIPKITGDDELDFENELLSLSKRTGIPVDKITVEGNKFVIPHGDHDHYVKIISKGANLYYKNKLPNITGTYIPGELDKSKVLREIEKLKNNSNIIYSTDTKKAHRINRALNQLISEINELPSNSTAGYLKMLNNFDDKYIGVKDENNTTPATDTITDQLTKTYNELLDKVKESNVEYYSITKASLTDRLNKAVSEKDSNAFKQVSHLLSEIKKFDNQTGATGLSYIKYFIENLESDKVNNNLREEMASLIKDTYESEAKISVIPMHTLVERLINAKNLLHYSLENPTTTKVEHGANYKKLQEIDESGETIFKSAKQFVDELSDFLPALEFSKAKYIIKDEKAPVENKKAEDNKDNSVDKNSNSNNDDANIQAKVNYLAQALGISPSSISVIDTPNGKALVFTLNGKTHVILASAIDLSKPLPNLRAENNDKQDKAVENKVTDNKPTNNKVVENKAVENNNAVNNSVEKPANPSTDVKPNIGSSPNSNTNTGTPDK</sequence>
<dbReference type="InterPro" id="IPR006270">
    <property type="entry name" value="Strep_his_triad_rpt"/>
</dbReference>
<dbReference type="InterPro" id="IPR023832">
    <property type="entry name" value="His_triad_protein"/>
</dbReference>
<feature type="region of interest" description="Disordered" evidence="1">
    <location>
        <begin position="942"/>
        <end position="964"/>
    </location>
</feature>
<protein>
    <recommendedName>
        <fullName evidence="4">Pneumococcal-type histidine triad protein</fullName>
    </recommendedName>
</protein>
<feature type="compositionally biased region" description="Polar residues" evidence="1">
    <location>
        <begin position="1068"/>
        <end position="1092"/>
    </location>
</feature>
<dbReference type="AlphaFoldDB" id="A0A2N6SGL2"/>
<feature type="region of interest" description="Disordered" evidence="1">
    <location>
        <begin position="146"/>
        <end position="172"/>
    </location>
</feature>
<evidence type="ECO:0008006" key="4">
    <source>
        <dbReference type="Google" id="ProtNLM"/>
    </source>
</evidence>
<organism evidence="2 3">
    <name type="scientific">Gemella sanguinis</name>
    <dbReference type="NCBI Taxonomy" id="84135"/>
    <lineage>
        <taxon>Bacteria</taxon>
        <taxon>Bacillati</taxon>
        <taxon>Bacillota</taxon>
        <taxon>Bacilli</taxon>
        <taxon>Bacillales</taxon>
        <taxon>Gemellaceae</taxon>
        <taxon>Gemella</taxon>
    </lineage>
</organism>
<dbReference type="Proteomes" id="UP000235670">
    <property type="component" value="Unassembled WGS sequence"/>
</dbReference>
<evidence type="ECO:0000256" key="1">
    <source>
        <dbReference type="SAM" id="MobiDB-lite"/>
    </source>
</evidence>
<dbReference type="NCBIfam" id="TIGR01363">
    <property type="entry name" value="strep_his_triad"/>
    <property type="match status" value="1"/>
</dbReference>
<feature type="compositionally biased region" description="Low complexity" evidence="1">
    <location>
        <begin position="155"/>
        <end position="164"/>
    </location>
</feature>
<dbReference type="InterPro" id="IPR037228">
    <property type="entry name" value="PhtA_dom_sf"/>
</dbReference>